<protein>
    <submittedName>
        <fullName evidence="2">Uncharacterized protein</fullName>
    </submittedName>
</protein>
<proteinExistence type="predicted"/>
<evidence type="ECO:0000313" key="2">
    <source>
        <dbReference type="EMBL" id="CAB4123292.1"/>
    </source>
</evidence>
<evidence type="ECO:0000256" key="1">
    <source>
        <dbReference type="SAM" id="MobiDB-lite"/>
    </source>
</evidence>
<accession>A0A6J5KQ28</accession>
<feature type="region of interest" description="Disordered" evidence="1">
    <location>
        <begin position="1"/>
        <end position="35"/>
    </location>
</feature>
<reference evidence="2" key="1">
    <citation type="submission" date="2020-04" db="EMBL/GenBank/DDBJ databases">
        <authorList>
            <person name="Chiriac C."/>
            <person name="Salcher M."/>
            <person name="Ghai R."/>
            <person name="Kavagutti S V."/>
        </authorList>
    </citation>
    <scope>NUCLEOTIDE SEQUENCE</scope>
</reference>
<name>A0A6J5KQ28_9CAUD</name>
<gene>
    <name evidence="2" type="ORF">UFOVP41_15</name>
</gene>
<sequence length="77" mass="7981">MGKMDSMKGVPSTTGATAPKGATSADTSGERNGKLVGGVAMGMEDMTGADKQFNTGRTAGVCYEHTRSAYRSEDKDD</sequence>
<dbReference type="EMBL" id="LR796168">
    <property type="protein sequence ID" value="CAB4123292.1"/>
    <property type="molecule type" value="Genomic_DNA"/>
</dbReference>
<organism evidence="2">
    <name type="scientific">uncultured Caudovirales phage</name>
    <dbReference type="NCBI Taxonomy" id="2100421"/>
    <lineage>
        <taxon>Viruses</taxon>
        <taxon>Duplodnaviria</taxon>
        <taxon>Heunggongvirae</taxon>
        <taxon>Uroviricota</taxon>
        <taxon>Caudoviricetes</taxon>
        <taxon>Peduoviridae</taxon>
        <taxon>Maltschvirus</taxon>
        <taxon>Maltschvirus maltsch</taxon>
    </lineage>
</organism>